<feature type="transmembrane region" description="Helical" evidence="1">
    <location>
        <begin position="64"/>
        <end position="85"/>
    </location>
</feature>
<reference evidence="2 3" key="1">
    <citation type="submission" date="2023-02" db="EMBL/GenBank/DDBJ databases">
        <title>Genome sequence of Lacticaseibacillus sp. KACC 23028.</title>
        <authorList>
            <person name="Kim S."/>
            <person name="Heo J."/>
            <person name="Kwon S.-W."/>
        </authorList>
    </citation>
    <scope>NUCLEOTIDE SEQUENCE [LARGE SCALE GENOMIC DNA]</scope>
    <source>
        <strain evidence="2 3">KACC 23028</strain>
    </source>
</reference>
<dbReference type="EMBL" id="CP117884">
    <property type="protein sequence ID" value="WDF83715.1"/>
    <property type="molecule type" value="Genomic_DNA"/>
</dbReference>
<name>A0ABY7WU85_9LACO</name>
<proteinExistence type="predicted"/>
<dbReference type="RefSeq" id="WP_274262065.1">
    <property type="nucleotide sequence ID" value="NZ_CP117884.1"/>
</dbReference>
<keyword evidence="1" id="KW-0812">Transmembrane</keyword>
<feature type="transmembrane region" description="Helical" evidence="1">
    <location>
        <begin position="40"/>
        <end position="58"/>
    </location>
</feature>
<gene>
    <name evidence="2" type="ORF">PQ472_05620</name>
</gene>
<sequence length="612" mass="66987">MFILFIGITLRFFALGILTFIAGAVMLGRAGRKRMFRLDLTLFLLLFIVAYIWTYVVLPTPSLATTVIMNLIAGLIAAVLQFVMFGTANISVNWRGFGVHAKSAPKKDVSPNAPTETPSSKFFAKLVGWEIGILIVAIAAFSILNVMEAKRVANLAPVNTKLTTKSAPMPVVSGDNGEVPVVNTPSTVLTQFNNSLSSIPNANVYSVDHVRVQILRDKLTYIAPLDFDGSFFRYLRYRKVDGYFAVNATSKNARPRFVKKQMYYTPAAFFAKDVRRMMYAHSALSGDVLMANTPQLEVDNSGKPYYVATLVKRYGVTSRQDYRHKSVVTVDAETGKTHVYRDLKGKPAWLDVAIDPSTANSQTDAWARERNGWWNANGFGGSRTGVMVAVKGSGTEGEDKAVTPIMYNHNIYYLQSLASAKSAQTSVMGYIYTDAATGKSQYYRETAEAMTPDRAQKLAKDMMKQTGWQPKMPMLYRIDGRPTWVVSMLDSSGAFRAYVYLLASGNGTQDTVATAGTASETLDKYRALFSGQAVNASGKKKNVKGAIQRVSRTGDTISFLIQGEAVVYTISTKDDPLAQFLQSGDAVSFKARVAGNTASVQGKIQNGSLGLK</sequence>
<dbReference type="Proteomes" id="UP001220377">
    <property type="component" value="Chromosome"/>
</dbReference>
<organism evidence="2 3">
    <name type="scientific">Lacticaseibacillus pabuli</name>
    <dbReference type="NCBI Taxonomy" id="3025672"/>
    <lineage>
        <taxon>Bacteria</taxon>
        <taxon>Bacillati</taxon>
        <taxon>Bacillota</taxon>
        <taxon>Bacilli</taxon>
        <taxon>Lactobacillales</taxon>
        <taxon>Lactobacillaceae</taxon>
        <taxon>Lacticaseibacillus</taxon>
    </lineage>
</organism>
<evidence type="ECO:0000313" key="3">
    <source>
        <dbReference type="Proteomes" id="UP001220377"/>
    </source>
</evidence>
<evidence type="ECO:0000256" key="1">
    <source>
        <dbReference type="SAM" id="Phobius"/>
    </source>
</evidence>
<feature type="transmembrane region" description="Helical" evidence="1">
    <location>
        <begin position="126"/>
        <end position="147"/>
    </location>
</feature>
<evidence type="ECO:0000313" key="2">
    <source>
        <dbReference type="EMBL" id="WDF83715.1"/>
    </source>
</evidence>
<keyword evidence="1" id="KW-1133">Transmembrane helix</keyword>
<accession>A0ABY7WU85</accession>
<keyword evidence="3" id="KW-1185">Reference proteome</keyword>
<feature type="transmembrane region" description="Helical" evidence="1">
    <location>
        <begin position="6"/>
        <end position="28"/>
    </location>
</feature>
<keyword evidence="1" id="KW-0472">Membrane</keyword>
<protein>
    <submittedName>
        <fullName evidence="2">Uncharacterized protein</fullName>
    </submittedName>
</protein>